<keyword evidence="2" id="KW-1185">Reference proteome</keyword>
<dbReference type="EMBL" id="JJMM01000008">
    <property type="protein sequence ID" value="KDR95949.1"/>
    <property type="molecule type" value="Genomic_DNA"/>
</dbReference>
<dbReference type="PANTHER" id="PTHR40267">
    <property type="entry name" value="BLR3294 PROTEIN"/>
    <property type="match status" value="1"/>
</dbReference>
<dbReference type="AlphaFoldDB" id="A0A069RFY2"/>
<dbReference type="OrthoDB" id="483160at2"/>
<dbReference type="STRING" id="1121324.CLIT_8c01180"/>
<proteinExistence type="predicted"/>
<reference evidence="1 2" key="1">
    <citation type="submission" date="2014-03" db="EMBL/GenBank/DDBJ databases">
        <title>Genome sequence of Clostridium litorale W6, DSM 5388.</title>
        <authorList>
            <person name="Poehlein A."/>
            <person name="Jagirdar A."/>
            <person name="Khonsari B."/>
            <person name="Chibani C.M."/>
            <person name="Gutierrez Gutierrez D.A."/>
            <person name="Davydova E."/>
            <person name="Alghaithi H.S."/>
            <person name="Nair K.P."/>
            <person name="Dhamotharan K."/>
            <person name="Chandran L."/>
            <person name="G W."/>
            <person name="Daniel R."/>
        </authorList>
    </citation>
    <scope>NUCLEOTIDE SEQUENCE [LARGE SCALE GENOMIC DNA]</scope>
    <source>
        <strain evidence="1 2">W6</strain>
    </source>
</reference>
<dbReference type="eggNOG" id="COG3473">
    <property type="taxonomic scope" value="Bacteria"/>
</dbReference>
<dbReference type="InterPro" id="IPR053714">
    <property type="entry name" value="Iso_Racemase_Enz_sf"/>
</dbReference>
<dbReference type="InterPro" id="IPR026286">
    <property type="entry name" value="MaiA/AMDase"/>
</dbReference>
<accession>A0A069RFY2</accession>
<organism evidence="1 2">
    <name type="scientific">Peptoclostridium litorale DSM 5388</name>
    <dbReference type="NCBI Taxonomy" id="1121324"/>
    <lineage>
        <taxon>Bacteria</taxon>
        <taxon>Bacillati</taxon>
        <taxon>Bacillota</taxon>
        <taxon>Clostridia</taxon>
        <taxon>Peptostreptococcales</taxon>
        <taxon>Peptoclostridiaceae</taxon>
        <taxon>Peptoclostridium</taxon>
    </lineage>
</organism>
<evidence type="ECO:0000313" key="2">
    <source>
        <dbReference type="Proteomes" id="UP000027946"/>
    </source>
</evidence>
<evidence type="ECO:0000313" key="1">
    <source>
        <dbReference type="EMBL" id="KDR95949.1"/>
    </source>
</evidence>
<dbReference type="PIRSF" id="PIRSF015736">
    <property type="entry name" value="MI"/>
    <property type="match status" value="1"/>
</dbReference>
<comment type="caution">
    <text evidence="1">The sequence shown here is derived from an EMBL/GenBank/DDBJ whole genome shotgun (WGS) entry which is preliminary data.</text>
</comment>
<protein>
    <submittedName>
        <fullName evidence="1">Arylmalonate decarboxylase</fullName>
        <ecNumber evidence="1">4.1.1.76</ecNumber>
    </submittedName>
</protein>
<dbReference type="Proteomes" id="UP000027946">
    <property type="component" value="Unassembled WGS sequence"/>
</dbReference>
<dbReference type="EC" id="4.1.1.76" evidence="1"/>
<keyword evidence="1" id="KW-0456">Lyase</keyword>
<dbReference type="Pfam" id="PF17645">
    <property type="entry name" value="Amdase"/>
    <property type="match status" value="1"/>
</dbReference>
<dbReference type="Gene3D" id="3.40.50.12500">
    <property type="match status" value="1"/>
</dbReference>
<dbReference type="GO" id="GO:0047436">
    <property type="term" value="F:arylmalonate decarboxylase activity"/>
    <property type="evidence" value="ECO:0007669"/>
    <property type="project" value="UniProtKB-EC"/>
</dbReference>
<gene>
    <name evidence="1" type="ORF">CLIT_8c01180</name>
</gene>
<sequence>MNGKGIFNEDMYGSRAKIGLVYIASSWVMEPEFYEMSPNGVITCTSRVALPDDVSADSVAEVGRRAVDAAAVLAEAPLDVITLGCTSGSFIKGAGYDRQLIENMKKASGGIPCSTTSSAFIRALEAIGAKKIAVLTPYVEEVNDKAKSFLNDMGYEVTNFIGMGLIKDHDIDNVPLEKVYELAKKANTDDADALFIACTGLKTIPIIEALEKELEKPVITAIQATFWDCLRIAGVEDKIKGYGVLFDY</sequence>
<dbReference type="RefSeq" id="WP_052635996.1">
    <property type="nucleotide sequence ID" value="NZ_FSRH01000008.1"/>
</dbReference>
<name>A0A069RFY2_PEPLI</name>
<dbReference type="PANTHER" id="PTHR40267:SF1">
    <property type="entry name" value="BLR3294 PROTEIN"/>
    <property type="match status" value="1"/>
</dbReference>